<evidence type="ECO:0000313" key="2">
    <source>
        <dbReference type="EMBL" id="QPC81068.1"/>
    </source>
</evidence>
<organism evidence="2 3">
    <name type="scientific">Phototrophicus methaneseepsis</name>
    <dbReference type="NCBI Taxonomy" id="2710758"/>
    <lineage>
        <taxon>Bacteria</taxon>
        <taxon>Bacillati</taxon>
        <taxon>Chloroflexota</taxon>
        <taxon>Candidatus Thermofontia</taxon>
        <taxon>Phototrophicales</taxon>
        <taxon>Phototrophicaceae</taxon>
        <taxon>Phototrophicus</taxon>
    </lineage>
</organism>
<proteinExistence type="predicted"/>
<dbReference type="EMBL" id="CP062983">
    <property type="protein sequence ID" value="QPC81068.1"/>
    <property type="molecule type" value="Genomic_DNA"/>
</dbReference>
<dbReference type="AlphaFoldDB" id="A0A7S8E6A1"/>
<dbReference type="RefSeq" id="WP_195169141.1">
    <property type="nucleotide sequence ID" value="NZ_CP062983.1"/>
</dbReference>
<keyword evidence="3" id="KW-1185">Reference proteome</keyword>
<reference evidence="2 3" key="1">
    <citation type="submission" date="2020-02" db="EMBL/GenBank/DDBJ databases">
        <authorList>
            <person name="Zheng R.K."/>
            <person name="Sun C.M."/>
        </authorList>
    </citation>
    <scope>NUCLEOTIDE SEQUENCE [LARGE SCALE GENOMIC DNA]</scope>
    <source>
        <strain evidence="3">rifampicinis</strain>
    </source>
</reference>
<gene>
    <name evidence="2" type="ORF">G4Y79_15295</name>
</gene>
<feature type="region of interest" description="Disordered" evidence="1">
    <location>
        <begin position="57"/>
        <end position="80"/>
    </location>
</feature>
<evidence type="ECO:0008006" key="4">
    <source>
        <dbReference type="Google" id="ProtNLM"/>
    </source>
</evidence>
<protein>
    <recommendedName>
        <fullName evidence="4">HK97 gp10 family phage protein</fullName>
    </recommendedName>
</protein>
<evidence type="ECO:0000256" key="1">
    <source>
        <dbReference type="SAM" id="MobiDB-lite"/>
    </source>
</evidence>
<evidence type="ECO:0000313" key="3">
    <source>
        <dbReference type="Proteomes" id="UP000594468"/>
    </source>
</evidence>
<name>A0A7S8E6A1_9CHLR</name>
<accession>A0A7S8E6A1</accession>
<dbReference type="KEGG" id="pmet:G4Y79_15295"/>
<sequence length="140" mass="15767">MPNSQSDIFVRVVRNDLPLKERLLPKAFAKRMDMLAEEGVNRAKILIQNSPADGITYDRGGYSHTASSPGQPPRSDTGRLINGLHWQPRGQDRLVIASGSYPAYLEFGTTKMEPRPFMGPMARQLQQLIRPTFDKILEDD</sequence>
<dbReference type="Proteomes" id="UP000594468">
    <property type="component" value="Chromosome"/>
</dbReference>